<protein>
    <submittedName>
        <fullName evidence="2">BatD family protein</fullName>
    </submittedName>
</protein>
<evidence type="ECO:0000313" key="2">
    <source>
        <dbReference type="EMBL" id="MBY5958023.1"/>
    </source>
</evidence>
<accession>A0A953HUB6</accession>
<evidence type="ECO:0000256" key="1">
    <source>
        <dbReference type="SAM" id="MobiDB-lite"/>
    </source>
</evidence>
<sequence>MLNIRSTTKIKDCIGTKHGKKSGVRETSKIKHVWMWIFFVMGLLSYTQNGTAQEVQVILSYDTVYMGNVLGVQFTMKNWQGDLSNPDFGEFAVVGGPQISSSMSYSGGQRTSTKSILFYLKPPDRAGIYQLPEQSFQADGEEVITETQAITVLENPDQLEQNPAIKKQPSRSFNKEYKRSPPPRGQRQRF</sequence>
<name>A0A953HUB6_9BACT</name>
<dbReference type="AlphaFoldDB" id="A0A953HUB6"/>
<proteinExistence type="predicted"/>
<comment type="caution">
    <text evidence="2">The sequence shown here is derived from an EMBL/GenBank/DDBJ whole genome shotgun (WGS) entry which is preliminary data.</text>
</comment>
<dbReference type="InterPro" id="IPR025738">
    <property type="entry name" value="BatD"/>
</dbReference>
<dbReference type="EMBL" id="JAHVHU010000007">
    <property type="protein sequence ID" value="MBY5958023.1"/>
    <property type="molecule type" value="Genomic_DNA"/>
</dbReference>
<evidence type="ECO:0000313" key="3">
    <source>
        <dbReference type="Proteomes" id="UP000753961"/>
    </source>
</evidence>
<keyword evidence="3" id="KW-1185">Reference proteome</keyword>
<dbReference type="RefSeq" id="WP_222579559.1">
    <property type="nucleotide sequence ID" value="NZ_JAHVHU010000007.1"/>
</dbReference>
<organism evidence="2 3">
    <name type="scientific">Membranihabitans marinus</name>
    <dbReference type="NCBI Taxonomy" id="1227546"/>
    <lineage>
        <taxon>Bacteria</taxon>
        <taxon>Pseudomonadati</taxon>
        <taxon>Bacteroidota</taxon>
        <taxon>Saprospiria</taxon>
        <taxon>Saprospirales</taxon>
        <taxon>Saprospiraceae</taxon>
        <taxon>Membranihabitans</taxon>
    </lineage>
</organism>
<feature type="region of interest" description="Disordered" evidence="1">
    <location>
        <begin position="154"/>
        <end position="190"/>
    </location>
</feature>
<gene>
    <name evidence="2" type="ORF">KUV50_07775</name>
</gene>
<reference evidence="2" key="1">
    <citation type="submission" date="2021-06" db="EMBL/GenBank/DDBJ databases">
        <title>44 bacteria genomes isolated from Dapeng, Shenzhen.</title>
        <authorList>
            <person name="Zheng W."/>
            <person name="Yu S."/>
            <person name="Huang Y."/>
        </authorList>
    </citation>
    <scope>NUCLEOTIDE SEQUENCE</scope>
    <source>
        <strain evidence="2">DP5N28-2</strain>
    </source>
</reference>
<dbReference type="Proteomes" id="UP000753961">
    <property type="component" value="Unassembled WGS sequence"/>
</dbReference>
<dbReference type="Pfam" id="PF13584">
    <property type="entry name" value="BatD"/>
    <property type="match status" value="1"/>
</dbReference>